<dbReference type="PROSITE" id="PS51012">
    <property type="entry name" value="ABC_TM2"/>
    <property type="match status" value="1"/>
</dbReference>
<evidence type="ECO:0000313" key="9">
    <source>
        <dbReference type="Proteomes" id="UP000319213"/>
    </source>
</evidence>
<protein>
    <recommendedName>
        <fullName evidence="6">Transport permease protein</fullName>
    </recommendedName>
</protein>
<reference evidence="8 9" key="1">
    <citation type="submission" date="2019-06" db="EMBL/GenBank/DDBJ databases">
        <title>Sequencing the genomes of 1000 actinobacteria strains.</title>
        <authorList>
            <person name="Klenk H.-P."/>
        </authorList>
    </citation>
    <scope>NUCLEOTIDE SEQUENCE [LARGE SCALE GENOMIC DNA]</scope>
    <source>
        <strain evidence="8 9">DSM 43186</strain>
    </source>
</reference>
<gene>
    <name evidence="8" type="ORF">FHX40_1329</name>
</gene>
<feature type="transmembrane region" description="Helical" evidence="6">
    <location>
        <begin position="135"/>
        <end position="160"/>
    </location>
</feature>
<evidence type="ECO:0000256" key="4">
    <source>
        <dbReference type="ARBA" id="ARBA00023136"/>
    </source>
</evidence>
<dbReference type="InterPro" id="IPR047817">
    <property type="entry name" value="ABC2_TM_bact-type"/>
</dbReference>
<dbReference type="GO" id="GO:0046677">
    <property type="term" value="P:response to antibiotic"/>
    <property type="evidence" value="ECO:0007669"/>
    <property type="project" value="UniProtKB-KW"/>
</dbReference>
<evidence type="ECO:0000256" key="2">
    <source>
        <dbReference type="ARBA" id="ARBA00022692"/>
    </source>
</evidence>
<dbReference type="EMBL" id="VFPQ01000001">
    <property type="protein sequence ID" value="TQM74648.1"/>
    <property type="molecule type" value="Genomic_DNA"/>
</dbReference>
<keyword evidence="2 6" id="KW-0812">Transmembrane</keyword>
<dbReference type="Proteomes" id="UP000319213">
    <property type="component" value="Unassembled WGS sequence"/>
</dbReference>
<dbReference type="GO" id="GO:0140359">
    <property type="term" value="F:ABC-type transporter activity"/>
    <property type="evidence" value="ECO:0007669"/>
    <property type="project" value="InterPro"/>
</dbReference>
<evidence type="ECO:0000256" key="6">
    <source>
        <dbReference type="RuleBase" id="RU361157"/>
    </source>
</evidence>
<proteinExistence type="inferred from homology"/>
<comment type="similarity">
    <text evidence="6">Belongs to the ABC-2 integral membrane protein family.</text>
</comment>
<comment type="caution">
    <text evidence="8">The sequence shown here is derived from an EMBL/GenBank/DDBJ whole genome shotgun (WGS) entry which is preliminary data.</text>
</comment>
<dbReference type="GO" id="GO:0043190">
    <property type="term" value="C:ATP-binding cassette (ABC) transporter complex"/>
    <property type="evidence" value="ECO:0007669"/>
    <property type="project" value="InterPro"/>
</dbReference>
<dbReference type="PRINTS" id="PR00164">
    <property type="entry name" value="ABC2TRNSPORT"/>
</dbReference>
<feature type="transmembrane region" description="Helical" evidence="6">
    <location>
        <begin position="223"/>
        <end position="242"/>
    </location>
</feature>
<keyword evidence="6" id="KW-0813">Transport</keyword>
<dbReference type="InterPro" id="IPR000412">
    <property type="entry name" value="ABC_2_transport"/>
</dbReference>
<feature type="transmembrane region" description="Helical" evidence="6">
    <location>
        <begin position="54"/>
        <end position="79"/>
    </location>
</feature>
<dbReference type="RefSeq" id="WP_142258792.1">
    <property type="nucleotide sequence ID" value="NZ_BMPV01000003.1"/>
</dbReference>
<dbReference type="OrthoDB" id="9255971at2"/>
<dbReference type="InterPro" id="IPR013525">
    <property type="entry name" value="ABC2_TM"/>
</dbReference>
<feature type="transmembrane region" description="Helical" evidence="6">
    <location>
        <begin position="172"/>
        <end position="190"/>
    </location>
</feature>
<feature type="domain" description="ABC transmembrane type-2" evidence="7">
    <location>
        <begin position="22"/>
        <end position="248"/>
    </location>
</feature>
<dbReference type="PIRSF" id="PIRSF006648">
    <property type="entry name" value="DrrB"/>
    <property type="match status" value="1"/>
</dbReference>
<keyword evidence="5" id="KW-0046">Antibiotic resistance</keyword>
<dbReference type="PANTHER" id="PTHR43229:SF3">
    <property type="entry name" value="ABC-TYPE MULTIDRUG TRANSPORT SYSTEM, PERMEASE COMPONENT"/>
    <property type="match status" value="1"/>
</dbReference>
<evidence type="ECO:0000256" key="1">
    <source>
        <dbReference type="ARBA" id="ARBA00004141"/>
    </source>
</evidence>
<dbReference type="InterPro" id="IPR051784">
    <property type="entry name" value="Nod_factor_ABC_transporter"/>
</dbReference>
<keyword evidence="3 6" id="KW-1133">Transmembrane helix</keyword>
<dbReference type="Pfam" id="PF01061">
    <property type="entry name" value="ABC2_membrane"/>
    <property type="match status" value="1"/>
</dbReference>
<feature type="transmembrane region" description="Helical" evidence="6">
    <location>
        <begin position="21"/>
        <end position="42"/>
    </location>
</feature>
<evidence type="ECO:0000256" key="3">
    <source>
        <dbReference type="ARBA" id="ARBA00022989"/>
    </source>
</evidence>
<organism evidence="8 9">
    <name type="scientific">Thermopolyspora flexuosa</name>
    <dbReference type="NCBI Taxonomy" id="103836"/>
    <lineage>
        <taxon>Bacteria</taxon>
        <taxon>Bacillati</taxon>
        <taxon>Actinomycetota</taxon>
        <taxon>Actinomycetes</taxon>
        <taxon>Streptosporangiales</taxon>
        <taxon>Streptosporangiaceae</taxon>
        <taxon>Thermopolyspora</taxon>
    </lineage>
</organism>
<keyword evidence="9" id="KW-1185">Reference proteome</keyword>
<accession>A0A543IVQ0</accession>
<evidence type="ECO:0000259" key="7">
    <source>
        <dbReference type="PROSITE" id="PS51012"/>
    </source>
</evidence>
<feature type="transmembrane region" description="Helical" evidence="6">
    <location>
        <begin position="109"/>
        <end position="129"/>
    </location>
</feature>
<comment type="subcellular location">
    <subcellularLocation>
        <location evidence="6">Cell membrane</location>
        <topology evidence="6">Multi-pass membrane protein</topology>
    </subcellularLocation>
    <subcellularLocation>
        <location evidence="1">Membrane</location>
        <topology evidence="1">Multi-pass membrane protein</topology>
    </subcellularLocation>
</comment>
<keyword evidence="6" id="KW-1003">Cell membrane</keyword>
<evidence type="ECO:0000256" key="5">
    <source>
        <dbReference type="ARBA" id="ARBA00023251"/>
    </source>
</evidence>
<evidence type="ECO:0000313" key="8">
    <source>
        <dbReference type="EMBL" id="TQM74648.1"/>
    </source>
</evidence>
<name>A0A543IVQ0_9ACTN</name>
<sequence length="250" mass="27260">MRLRDTLLFLGYELGKLRRNPAWPLLGLMQPILYLLLFAPLLRAITPNGTMEEALLMFTPAALVMIALFGTLFTGFGMITETRNGVLERLAVSRAWRPAIILGRVARDVLMLIVQSLIILGVAALMGLRVGLPEIVLTLVLMAATGLFAANLSYGLALAVRDENGMSQVIQFFLLPLMLLSGLMLPISLAPEWMQAVAQVNPLYHAVEAGRSLFAGNFSDPSIPIAFVVFAVLSALTLTWSVRSLRRLAG</sequence>
<keyword evidence="4 6" id="KW-0472">Membrane</keyword>
<dbReference type="AlphaFoldDB" id="A0A543IVQ0"/>
<dbReference type="PANTHER" id="PTHR43229">
    <property type="entry name" value="NODULATION PROTEIN J"/>
    <property type="match status" value="1"/>
</dbReference>